<feature type="transmembrane region" description="Helical" evidence="7">
    <location>
        <begin position="12"/>
        <end position="30"/>
    </location>
</feature>
<dbReference type="PANTHER" id="PTHR28264">
    <property type="entry name" value="CYTOCHROME C OXIDASE SUBUNIT 7A"/>
    <property type="match status" value="1"/>
</dbReference>
<keyword evidence="2 7" id="KW-0812">Transmembrane</keyword>
<evidence type="ECO:0000256" key="4">
    <source>
        <dbReference type="ARBA" id="ARBA00022989"/>
    </source>
</evidence>
<evidence type="ECO:0000313" key="9">
    <source>
        <dbReference type="Proteomes" id="UP000749293"/>
    </source>
</evidence>
<dbReference type="EMBL" id="JAANYQ010000014">
    <property type="protein sequence ID" value="KAF4121013.1"/>
    <property type="molecule type" value="Genomic_DNA"/>
</dbReference>
<name>A0A9P4YQ10_9HYPO</name>
<accession>A0A9P4YQ10</accession>
<dbReference type="GeneID" id="55968729"/>
<comment type="subcellular location">
    <subcellularLocation>
        <location evidence="1">Mitochondrion inner membrane</location>
    </subcellularLocation>
</comment>
<dbReference type="RefSeq" id="XP_035319665.1">
    <property type="nucleotide sequence ID" value="XM_035464479.1"/>
</dbReference>
<keyword evidence="3" id="KW-0999">Mitochondrion inner membrane</keyword>
<evidence type="ECO:0000256" key="1">
    <source>
        <dbReference type="ARBA" id="ARBA00004273"/>
    </source>
</evidence>
<dbReference type="AlphaFoldDB" id="A0A9P4YQ10"/>
<evidence type="ECO:0000313" key="8">
    <source>
        <dbReference type="EMBL" id="KAF4121013.1"/>
    </source>
</evidence>
<keyword evidence="5" id="KW-0496">Mitochondrion</keyword>
<evidence type="ECO:0000256" key="7">
    <source>
        <dbReference type="SAM" id="Phobius"/>
    </source>
</evidence>
<comment type="caution">
    <text evidence="8">The sequence shown here is derived from an EMBL/GenBank/DDBJ whole genome shotgun (WGS) entry which is preliminary data.</text>
</comment>
<protein>
    <submittedName>
        <fullName evidence="8">Cytochrome c oxidase subunit 7</fullName>
    </submittedName>
</protein>
<evidence type="ECO:0000256" key="3">
    <source>
        <dbReference type="ARBA" id="ARBA00022792"/>
    </source>
</evidence>
<feature type="transmembrane region" description="Helical" evidence="7">
    <location>
        <begin position="36"/>
        <end position="58"/>
    </location>
</feature>
<evidence type="ECO:0000256" key="5">
    <source>
        <dbReference type="ARBA" id="ARBA00023128"/>
    </source>
</evidence>
<dbReference type="GO" id="GO:0006123">
    <property type="term" value="P:mitochondrial electron transport, cytochrome c to oxygen"/>
    <property type="evidence" value="ECO:0007669"/>
    <property type="project" value="TreeGrafter"/>
</dbReference>
<dbReference type="GO" id="GO:0005743">
    <property type="term" value="C:mitochondrial inner membrane"/>
    <property type="evidence" value="ECO:0007669"/>
    <property type="project" value="UniProtKB-SubCell"/>
</dbReference>
<dbReference type="OrthoDB" id="2317211at2759"/>
<sequence length="84" mass="9303">MAAATTTFKPITGVRLFPGSIARALALYAIMVRRGLFFDLGIALGIGFSMANLFWYGFHVPRTNARDNFYAKLEEKRAADKASQ</sequence>
<reference evidence="8" key="1">
    <citation type="submission" date="2020-03" db="EMBL/GenBank/DDBJ databases">
        <title>Site-based positive gene gene selection in Geosmithia morbida across the United States reveals a broad range of putative effectors and factors for local host and environmental adapation.</title>
        <authorList>
            <person name="Onufrak A."/>
            <person name="Murdoch R.W."/>
            <person name="Gazis R."/>
            <person name="Huff M."/>
            <person name="Staton M."/>
            <person name="Klingeman W."/>
            <person name="Hadziabdic D."/>
        </authorList>
    </citation>
    <scope>NUCLEOTIDE SEQUENCE</scope>
    <source>
        <strain evidence="8">1262</strain>
    </source>
</reference>
<gene>
    <name evidence="8" type="ORF">GMORB2_2499</name>
</gene>
<evidence type="ECO:0000256" key="6">
    <source>
        <dbReference type="ARBA" id="ARBA00023136"/>
    </source>
</evidence>
<keyword evidence="4 7" id="KW-1133">Transmembrane helix</keyword>
<organism evidence="8 9">
    <name type="scientific">Geosmithia morbida</name>
    <dbReference type="NCBI Taxonomy" id="1094350"/>
    <lineage>
        <taxon>Eukaryota</taxon>
        <taxon>Fungi</taxon>
        <taxon>Dikarya</taxon>
        <taxon>Ascomycota</taxon>
        <taxon>Pezizomycotina</taxon>
        <taxon>Sordariomycetes</taxon>
        <taxon>Hypocreomycetidae</taxon>
        <taxon>Hypocreales</taxon>
        <taxon>Bionectriaceae</taxon>
        <taxon>Geosmithia</taxon>
    </lineage>
</organism>
<dbReference type="PANTHER" id="PTHR28264:SF1">
    <property type="entry name" value="CYTOCHROME C OXIDASE SUBUNIT 6C"/>
    <property type="match status" value="1"/>
</dbReference>
<dbReference type="CDD" id="cd22888">
    <property type="entry name" value="CcO_VIIa_fungal"/>
    <property type="match status" value="1"/>
</dbReference>
<proteinExistence type="predicted"/>
<keyword evidence="9" id="KW-1185">Reference proteome</keyword>
<keyword evidence="6 7" id="KW-0472">Membrane</keyword>
<evidence type="ECO:0000256" key="2">
    <source>
        <dbReference type="ARBA" id="ARBA00022692"/>
    </source>
</evidence>
<dbReference type="GO" id="GO:0004129">
    <property type="term" value="F:cytochrome-c oxidase activity"/>
    <property type="evidence" value="ECO:0007669"/>
    <property type="project" value="TreeGrafter"/>
</dbReference>
<dbReference type="Proteomes" id="UP000749293">
    <property type="component" value="Unassembled WGS sequence"/>
</dbReference>